<dbReference type="InterPro" id="IPR024422">
    <property type="entry name" value="Protein_unknown_function_OB"/>
</dbReference>
<evidence type="ECO:0000313" key="3">
    <source>
        <dbReference type="Proteomes" id="UP000509513"/>
    </source>
</evidence>
<name>A0A7L5JQ19_9BACT</name>
<organism evidence="2 3">
    <name type="scientific">Aliarcobacter cibarius</name>
    <dbReference type="NCBI Taxonomy" id="255507"/>
    <lineage>
        <taxon>Bacteria</taxon>
        <taxon>Pseudomonadati</taxon>
        <taxon>Campylobacterota</taxon>
        <taxon>Epsilonproteobacteria</taxon>
        <taxon>Campylobacterales</taxon>
        <taxon>Arcobacteraceae</taxon>
        <taxon>Aliarcobacter</taxon>
    </lineage>
</organism>
<gene>
    <name evidence="2" type="ORF">ACBT_1437</name>
</gene>
<dbReference type="RefSeq" id="WP_024775130.1">
    <property type="nucleotide sequence ID" value="NZ_CP054051.1"/>
</dbReference>
<dbReference type="Pfam" id="PF12869">
    <property type="entry name" value="tRNA_anti-like"/>
    <property type="match status" value="1"/>
</dbReference>
<accession>A0A7L5JQ19</accession>
<evidence type="ECO:0000256" key="1">
    <source>
        <dbReference type="SAM" id="SignalP"/>
    </source>
</evidence>
<keyword evidence="1" id="KW-0732">Signal</keyword>
<feature type="chain" id="PRO_5029797705" evidence="1">
    <location>
        <begin position="18"/>
        <end position="314"/>
    </location>
</feature>
<dbReference type="KEGG" id="acib:ACBT_1437"/>
<sequence>MKYFLLMILIFINSLFANQQVKKKVEEDKKIINACNSGDAIACNSLGNIYFDLSSDKANVFIGILLHKKACKLGNEESCKIINDYEDKKYKSLFTDNETKILNFMIKEELTFFLQGNEPISIFKEYYNSKRTHIAATSNDIQLDYEKNEVGADLKYKNKDIVVSGEVSRISKDAFDSIYLDLKGGTNQFMPPKAYIEKEYIEWVSKLSKKDKIKLFCEKSSMVMGSAILNNCKPLDAVIEEKTNNIIDLIDKKEISALNEDLFIMGFTIKELSKSLKNNSKCYTSNDMNSCIKELNSVMPKFQKNFSDLKGLFK</sequence>
<dbReference type="AlphaFoldDB" id="A0A7L5JQ19"/>
<evidence type="ECO:0000313" key="2">
    <source>
        <dbReference type="EMBL" id="QKJ27343.1"/>
    </source>
</evidence>
<reference evidence="2 3" key="1">
    <citation type="submission" date="2020-05" db="EMBL/GenBank/DDBJ databases">
        <title>Complete genome sequencing of Campylobacter and Arcobacter type strains.</title>
        <authorList>
            <person name="Miller W.G."/>
            <person name="Yee E."/>
        </authorList>
    </citation>
    <scope>NUCLEOTIDE SEQUENCE [LARGE SCALE GENOMIC DNA]</scope>
    <source>
        <strain evidence="2 3">LMG 21996</strain>
    </source>
</reference>
<dbReference type="OrthoDB" id="9772133at2"/>
<dbReference type="EMBL" id="CP054051">
    <property type="protein sequence ID" value="QKJ27343.1"/>
    <property type="molecule type" value="Genomic_DNA"/>
</dbReference>
<dbReference type="Proteomes" id="UP000509513">
    <property type="component" value="Chromosome"/>
</dbReference>
<proteinExistence type="predicted"/>
<feature type="signal peptide" evidence="1">
    <location>
        <begin position="1"/>
        <end position="17"/>
    </location>
</feature>
<protein>
    <submittedName>
        <fullName evidence="2">Uncharacterized protein</fullName>
    </submittedName>
</protein>